<evidence type="ECO:0000256" key="2">
    <source>
        <dbReference type="SAM" id="Phobius"/>
    </source>
</evidence>
<dbReference type="OrthoDB" id="6132182at2759"/>
<name>A0A016SD45_9BILA</name>
<organism evidence="4 5">
    <name type="scientific">Ancylostoma ceylanicum</name>
    <dbReference type="NCBI Taxonomy" id="53326"/>
    <lineage>
        <taxon>Eukaryota</taxon>
        <taxon>Metazoa</taxon>
        <taxon>Ecdysozoa</taxon>
        <taxon>Nematoda</taxon>
        <taxon>Chromadorea</taxon>
        <taxon>Rhabditida</taxon>
        <taxon>Rhabditina</taxon>
        <taxon>Rhabditomorpha</taxon>
        <taxon>Strongyloidea</taxon>
        <taxon>Ancylostomatidae</taxon>
        <taxon>Ancylostomatinae</taxon>
        <taxon>Ancylostoma</taxon>
    </lineage>
</organism>
<keyword evidence="2" id="KW-1133">Transmembrane helix</keyword>
<dbReference type="InterPro" id="IPR036465">
    <property type="entry name" value="vWFA_dom_sf"/>
</dbReference>
<dbReference type="Proteomes" id="UP000024635">
    <property type="component" value="Unassembled WGS sequence"/>
</dbReference>
<comment type="caution">
    <text evidence="4">The sequence shown here is derived from an EMBL/GenBank/DDBJ whole genome shotgun (WGS) entry which is preliminary data.</text>
</comment>
<dbReference type="SUPFAM" id="SSF53300">
    <property type="entry name" value="vWA-like"/>
    <property type="match status" value="2"/>
</dbReference>
<evidence type="ECO:0000256" key="1">
    <source>
        <dbReference type="SAM" id="MobiDB-lite"/>
    </source>
</evidence>
<evidence type="ECO:0000313" key="4">
    <source>
        <dbReference type="EMBL" id="EYB88301.1"/>
    </source>
</evidence>
<feature type="region of interest" description="Disordered" evidence="1">
    <location>
        <begin position="124"/>
        <end position="143"/>
    </location>
</feature>
<feature type="transmembrane region" description="Helical" evidence="2">
    <location>
        <begin position="7"/>
        <end position="29"/>
    </location>
</feature>
<sequence>MKLDNVRIALIVGNIVFIILSVVFIILFATKHESSSAFLLSSPATLDTNSDSFRNALNKRLQQKYAVGTIAAETAGGWGNAVFSLRGAPAAADVRSFIAGDPAFADSQVTDGGQSMEVCNPKLPTAGPSAAPTTAPSTAPTAAPPVSTKFCQGALRRDVVLLVDTLASPSKDDKVAALTTLGLTLADGIPFESGTRVAVITLNSGQQIGNFSTDVASFNNVWGTLLALPFTGTAGSIDVMQAYGAASKLLKQLNPMEVIIITDHSVAALDPSLDIRQRGVFVSAVVPTKINLLGIDQLTRVKKSYATWSEMVTQNPYATLFCQYTDGAAPTKAVSLAAIADANNDTPKCQKLDIIVVFDTSQSVVEPFVRDYADFSIDFISQYTLSGAVDGDNTRTGIISFNSDVHVVQDLGEHSLNDFKTAVSQIHYTGGTTNTLAAMKAGRDMFRNHTGTTHGRAMVFLSDGQPYPLTSDTWAEIVSVGNDLKELGVDVFFVGDDNGYDDATKTILSNITGNPDWVFNHVADARIGLSPALLQQFPCPPLICEMAYYAVEISEILSEQDKNTSLNFILEVAQNVYNSKNSTQFQLLVYNDKQYLLPSNGDYSFDNFKSVVNQLIYNTTYRQKFSSGHTRIDTAINALAREMNVQQKRKPYFQSSVLFAGQANSGVLDPIGNEAQQKSDLAQAAKNIKTICPLVYALDDSNGNVAIYGDDLWNIVVPAERTIRITSDNLERDLENTDYYQKVYALDCKLPSEARCDLNFVDFGVAFDVNGPLAPNVTDYVRSLLGQFNTLYTAHISMYGFGGGRKPTILASLSSHQSMNDGFNNLTNWQNGITTTAAPTTTVAPTTTAAPTTTPTTTVITSTAKPTTSKSKNQADFLELAGVPAVTSQDIDGLFNIIRSQFGCGSYSDDADRILAPNVIMIVSDNFASYKDLWQRFETDSQNGWKCDDCPGTPAYVFLSATADVAPQSLGVTYTINEAEDFQLSSSMKAVNIFNSIVNGVCTMPLRSELLHVRCSKRLSALIVCFWKKAYEIVICSIVLFLMYKARRLWS</sequence>
<protein>
    <recommendedName>
        <fullName evidence="3">VWFA domain-containing protein</fullName>
    </recommendedName>
</protein>
<feature type="domain" description="VWFA" evidence="3">
    <location>
        <begin position="353"/>
        <end position="537"/>
    </location>
</feature>
<keyword evidence="2" id="KW-0812">Transmembrane</keyword>
<dbReference type="InterPro" id="IPR050525">
    <property type="entry name" value="ECM_Assembly_Org"/>
</dbReference>
<dbReference type="PANTHER" id="PTHR24020">
    <property type="entry name" value="COLLAGEN ALPHA"/>
    <property type="match status" value="1"/>
</dbReference>
<dbReference type="PANTHER" id="PTHR24020:SF20">
    <property type="entry name" value="PH DOMAIN-CONTAINING PROTEIN"/>
    <property type="match status" value="1"/>
</dbReference>
<dbReference type="Gene3D" id="3.40.50.410">
    <property type="entry name" value="von Willebrand factor, type A domain"/>
    <property type="match status" value="2"/>
</dbReference>
<keyword evidence="2" id="KW-0472">Membrane</keyword>
<evidence type="ECO:0000313" key="5">
    <source>
        <dbReference type="Proteomes" id="UP000024635"/>
    </source>
</evidence>
<dbReference type="CDD" id="cd01450">
    <property type="entry name" value="vWFA_subfamily_ECM"/>
    <property type="match status" value="1"/>
</dbReference>
<feature type="region of interest" description="Disordered" evidence="1">
    <location>
        <begin position="844"/>
        <end position="867"/>
    </location>
</feature>
<dbReference type="EMBL" id="JARK01001585">
    <property type="protein sequence ID" value="EYB88301.1"/>
    <property type="molecule type" value="Genomic_DNA"/>
</dbReference>
<proteinExistence type="predicted"/>
<dbReference type="PROSITE" id="PS50234">
    <property type="entry name" value="VWFA"/>
    <property type="match status" value="1"/>
</dbReference>
<keyword evidence="5" id="KW-1185">Reference proteome</keyword>
<dbReference type="Pfam" id="PF00092">
    <property type="entry name" value="VWA"/>
    <property type="match status" value="1"/>
</dbReference>
<accession>A0A016SD45</accession>
<gene>
    <name evidence="4" type="primary">Acey_s0249.g113</name>
    <name evidence="4" type="synonym">Acey-T19D12.4</name>
    <name evidence="4" type="ORF">Y032_0249g113</name>
</gene>
<dbReference type="InterPro" id="IPR002035">
    <property type="entry name" value="VWF_A"/>
</dbReference>
<reference evidence="5" key="1">
    <citation type="journal article" date="2015" name="Nat. Genet.">
        <title>The genome and transcriptome of the zoonotic hookworm Ancylostoma ceylanicum identify infection-specific gene families.</title>
        <authorList>
            <person name="Schwarz E.M."/>
            <person name="Hu Y."/>
            <person name="Antoshechkin I."/>
            <person name="Miller M.M."/>
            <person name="Sternberg P.W."/>
            <person name="Aroian R.V."/>
        </authorList>
    </citation>
    <scope>NUCLEOTIDE SEQUENCE</scope>
    <source>
        <strain evidence="5">HY135</strain>
    </source>
</reference>
<dbReference type="SMART" id="SM00327">
    <property type="entry name" value="VWA"/>
    <property type="match status" value="1"/>
</dbReference>
<dbReference type="AlphaFoldDB" id="A0A016SD45"/>
<evidence type="ECO:0000259" key="3">
    <source>
        <dbReference type="PROSITE" id="PS50234"/>
    </source>
</evidence>